<dbReference type="Proteomes" id="UP000286045">
    <property type="component" value="Unassembled WGS sequence"/>
</dbReference>
<feature type="region of interest" description="Disordered" evidence="1">
    <location>
        <begin position="350"/>
        <end position="408"/>
    </location>
</feature>
<organism evidence="2 3">
    <name type="scientific">Xylaria grammica</name>
    <dbReference type="NCBI Taxonomy" id="363999"/>
    <lineage>
        <taxon>Eukaryota</taxon>
        <taxon>Fungi</taxon>
        <taxon>Dikarya</taxon>
        <taxon>Ascomycota</taxon>
        <taxon>Pezizomycotina</taxon>
        <taxon>Sordariomycetes</taxon>
        <taxon>Xylariomycetidae</taxon>
        <taxon>Xylariales</taxon>
        <taxon>Xylariaceae</taxon>
        <taxon>Xylaria</taxon>
    </lineage>
</organism>
<keyword evidence="3" id="KW-1185">Reference proteome</keyword>
<name>A0A439D2M6_9PEZI</name>
<feature type="compositionally biased region" description="Basic residues" evidence="1">
    <location>
        <begin position="351"/>
        <end position="369"/>
    </location>
</feature>
<feature type="region of interest" description="Disordered" evidence="1">
    <location>
        <begin position="8"/>
        <end position="49"/>
    </location>
</feature>
<sequence>MDIVRNAFNLWTRRDPQTTSDSPSEMSRRGSTPTLTPANPNPIAISSSPLSSLHTTASFATAASASVSASSSPNDGCSIVTNNPVGYGDCDDNYRPRYHRSTALPPELKEHCRVYLEEALPRQAIFLLDNLLSTRPGDHQHPGYCPPPSQISLLCSIIVHPDFTTRPKEPDWPRISLQSLVYLRDLLAVFGPINAGFKESVLFITNATSDRPDLDSYIAHYSDGGPDADERGLVRLSPRHGNDSVWQRGRDFFSVVGWAFNCSVLYPERWQWWRRWLEFMLDLLEKDLEERNRLDVENDSDDMPLLQSSILASYITQRSGRTADVIMWTIKALFADGNVSSSSVFQEVWHREHRNRPRQQRTANKRKREKINIDKGEYGGYLDDESVHSSQASEPPTPQKRGTKSPSAGEEVLGTAYIETIPLRQRLFSLVSYLCYSLHDASPIDFSSLYKKFEQRTKELPLPVFALFINNSTSALRVDQQIEMLQGVLFLFTPSSALNPRKVDRVRFEEGGISPAILERCFLPYPANTIEVEDNAKMSVLLENLLMIVWRHGEGDESFSENLRGAVSKGIEARREKINKKKTRGRGRGFSDSELEARAALELSAARLMWLAEAIAESIEAKSDEDAMEEDA</sequence>
<reference evidence="2 3" key="1">
    <citation type="submission" date="2018-12" db="EMBL/GenBank/DDBJ databases">
        <title>Draft genome sequence of Xylaria grammica IHI A82.</title>
        <authorList>
            <person name="Buettner E."/>
            <person name="Kellner H."/>
        </authorList>
    </citation>
    <scope>NUCLEOTIDE SEQUENCE [LARGE SCALE GENOMIC DNA]</scope>
    <source>
        <strain evidence="2 3">IHI A82</strain>
    </source>
</reference>
<dbReference type="EMBL" id="RYZI01000196">
    <property type="protein sequence ID" value="RWA08511.1"/>
    <property type="molecule type" value="Genomic_DNA"/>
</dbReference>
<feature type="compositionally biased region" description="Low complexity" evidence="1">
    <location>
        <begin position="37"/>
        <end position="49"/>
    </location>
</feature>
<proteinExistence type="predicted"/>
<evidence type="ECO:0000313" key="3">
    <source>
        <dbReference type="Proteomes" id="UP000286045"/>
    </source>
</evidence>
<dbReference type="AlphaFoldDB" id="A0A439D2M6"/>
<evidence type="ECO:0000256" key="1">
    <source>
        <dbReference type="SAM" id="MobiDB-lite"/>
    </source>
</evidence>
<gene>
    <name evidence="2" type="ORF">EKO27_g6594</name>
</gene>
<protein>
    <submittedName>
        <fullName evidence="2">Uncharacterized protein</fullName>
    </submittedName>
</protein>
<dbReference type="STRING" id="363999.A0A439D2M6"/>
<feature type="compositionally biased region" description="Polar residues" evidence="1">
    <location>
        <begin position="17"/>
        <end position="36"/>
    </location>
</feature>
<evidence type="ECO:0000313" key="2">
    <source>
        <dbReference type="EMBL" id="RWA08511.1"/>
    </source>
</evidence>
<comment type="caution">
    <text evidence="2">The sequence shown here is derived from an EMBL/GenBank/DDBJ whole genome shotgun (WGS) entry which is preliminary data.</text>
</comment>
<accession>A0A439D2M6</accession>